<keyword evidence="1" id="KW-0808">Transferase</keyword>
<dbReference type="Proteomes" id="UP000818029">
    <property type="component" value="Chromosome A06"/>
</dbReference>
<dbReference type="InterPro" id="IPR043128">
    <property type="entry name" value="Rev_trsase/Diguanyl_cyclase"/>
</dbReference>
<evidence type="ECO:0000256" key="2">
    <source>
        <dbReference type="ARBA" id="ARBA00022695"/>
    </source>
</evidence>
<keyword evidence="2" id="KW-0548">Nucleotidyltransferase</keyword>
<keyword evidence="6" id="KW-0695">RNA-directed DNA polymerase</keyword>
<accession>A0A1U8LNE6</accession>
<sequence>MAKKLVQKGCETYLASVRDIRTMRKFLNIFPEKLPGLPLNRKVKFGIELLLGTALDLRVPSYALWFDECSDSIHESDEPSLSTVSGSLYQDFIDDILVYSNTEDEYDEHLRLKNVSEIYSFLGLAGYYRRFIEGFSLIVAHLSNLLRKNVPFVWTDAQQSSFEKLKSVLTQAHILIQPEFGKEFVVYSDVSYIWWYYLYGEKCIIYTNYKILKYILTQKELNLRQCRWIELLKYYECTIEYHPSKPNVVADTLSHRAITDLRVIFDCLSLFDDGDLLAELQHVKVEQQLPLGLLQPVKVIVDRLTKSAHFILVQTSYSLQKLAKLYIFEIVTFDRQKSYAKLKMRDIDYSVGDFVFLKLKLPPELDRIHNVFHVSMLRQYQSDLSRVIFVEEIEVRPDLTFKEDSVQILDRDIKVLRKKSNPLMLPKKFETFWLSSEVWRLTLSKDLGPNLYLSVHVTLGLRRVSVMEAPL</sequence>
<keyword evidence="5" id="KW-0378">Hydrolase</keyword>
<gene>
    <name evidence="9" type="primary">LOC107928054</name>
</gene>
<evidence type="ECO:0000313" key="9">
    <source>
        <dbReference type="RefSeq" id="XP_016714699.1"/>
    </source>
</evidence>
<keyword evidence="3" id="KW-0540">Nuclease</keyword>
<dbReference type="OrthoDB" id="913103at2759"/>
<evidence type="ECO:0000256" key="3">
    <source>
        <dbReference type="ARBA" id="ARBA00022722"/>
    </source>
</evidence>
<dbReference type="SUPFAM" id="SSF56672">
    <property type="entry name" value="DNA/RNA polymerases"/>
    <property type="match status" value="1"/>
</dbReference>
<evidence type="ECO:0000256" key="4">
    <source>
        <dbReference type="ARBA" id="ARBA00022759"/>
    </source>
</evidence>
<organism evidence="8 9">
    <name type="scientific">Gossypium hirsutum</name>
    <name type="common">Upland cotton</name>
    <name type="synonym">Gossypium mexicanum</name>
    <dbReference type="NCBI Taxonomy" id="3635"/>
    <lineage>
        <taxon>Eukaryota</taxon>
        <taxon>Viridiplantae</taxon>
        <taxon>Streptophyta</taxon>
        <taxon>Embryophyta</taxon>
        <taxon>Tracheophyta</taxon>
        <taxon>Spermatophyta</taxon>
        <taxon>Magnoliopsida</taxon>
        <taxon>eudicotyledons</taxon>
        <taxon>Gunneridae</taxon>
        <taxon>Pentapetalae</taxon>
        <taxon>rosids</taxon>
        <taxon>malvids</taxon>
        <taxon>Malvales</taxon>
        <taxon>Malvaceae</taxon>
        <taxon>Malvoideae</taxon>
        <taxon>Gossypium</taxon>
    </lineage>
</organism>
<dbReference type="Pfam" id="PF17917">
    <property type="entry name" value="RT_RNaseH"/>
    <property type="match status" value="1"/>
</dbReference>
<dbReference type="InterPro" id="IPR043502">
    <property type="entry name" value="DNA/RNA_pol_sf"/>
</dbReference>
<evidence type="ECO:0000259" key="7">
    <source>
        <dbReference type="Pfam" id="PF17917"/>
    </source>
</evidence>
<keyword evidence="8" id="KW-1185">Reference proteome</keyword>
<evidence type="ECO:0000256" key="5">
    <source>
        <dbReference type="ARBA" id="ARBA00022801"/>
    </source>
</evidence>
<dbReference type="Gene3D" id="3.30.70.270">
    <property type="match status" value="1"/>
</dbReference>
<evidence type="ECO:0000256" key="1">
    <source>
        <dbReference type="ARBA" id="ARBA00022679"/>
    </source>
</evidence>
<dbReference type="GO" id="GO:0004519">
    <property type="term" value="F:endonuclease activity"/>
    <property type="evidence" value="ECO:0007669"/>
    <property type="project" value="UniProtKB-KW"/>
</dbReference>
<dbReference type="GeneID" id="107928054"/>
<name>A0A1U8LNE6_GOSHI</name>
<dbReference type="PaxDb" id="3635-A0A1U8LNE6"/>
<dbReference type="GO" id="GO:0003964">
    <property type="term" value="F:RNA-directed DNA polymerase activity"/>
    <property type="evidence" value="ECO:0007669"/>
    <property type="project" value="UniProtKB-KW"/>
</dbReference>
<keyword evidence="4" id="KW-0255">Endonuclease</keyword>
<dbReference type="AlphaFoldDB" id="A0A1U8LNE6"/>
<dbReference type="KEGG" id="ghi:107928054"/>
<dbReference type="STRING" id="3635.A0A1U8LNE6"/>
<dbReference type="InterPro" id="IPR041373">
    <property type="entry name" value="RT_RNaseH"/>
</dbReference>
<reference evidence="8" key="1">
    <citation type="journal article" date="2020" name="Nat. Genet.">
        <title>Genomic diversifications of five Gossypium allopolyploid species and their impact on cotton improvement.</title>
        <authorList>
            <person name="Chen Z.J."/>
            <person name="Sreedasyam A."/>
            <person name="Ando A."/>
            <person name="Song Q."/>
            <person name="De Santiago L.M."/>
            <person name="Hulse-Kemp A.M."/>
            <person name="Ding M."/>
            <person name="Ye W."/>
            <person name="Kirkbride R.C."/>
            <person name="Jenkins J."/>
            <person name="Plott C."/>
            <person name="Lovell J."/>
            <person name="Lin Y.M."/>
            <person name="Vaughn R."/>
            <person name="Liu B."/>
            <person name="Simpson S."/>
            <person name="Scheffler B.E."/>
            <person name="Wen L."/>
            <person name="Saski C.A."/>
            <person name="Grover C.E."/>
            <person name="Hu G."/>
            <person name="Conover J.L."/>
            <person name="Carlson J.W."/>
            <person name="Shu S."/>
            <person name="Boston L.B."/>
            <person name="Williams M."/>
            <person name="Peterson D.G."/>
            <person name="McGee K."/>
            <person name="Jones D.C."/>
            <person name="Wendel J.F."/>
            <person name="Stelly D.M."/>
            <person name="Grimwood J."/>
            <person name="Schmutz J."/>
        </authorList>
    </citation>
    <scope>NUCLEOTIDE SEQUENCE [LARGE SCALE GENOMIC DNA]</scope>
    <source>
        <strain evidence="8">cv. TM-1</strain>
    </source>
</reference>
<proteinExistence type="predicted"/>
<evidence type="ECO:0000256" key="6">
    <source>
        <dbReference type="ARBA" id="ARBA00022918"/>
    </source>
</evidence>
<dbReference type="RefSeq" id="XP_016714699.1">
    <property type="nucleotide sequence ID" value="XM_016859210.1"/>
</dbReference>
<dbReference type="FunFam" id="3.30.70.270:FF:000020">
    <property type="entry name" value="Transposon Tf2-6 polyprotein-like Protein"/>
    <property type="match status" value="1"/>
</dbReference>
<feature type="domain" description="Reverse transcriptase RNase H-like" evidence="7">
    <location>
        <begin position="194"/>
        <end position="235"/>
    </location>
</feature>
<evidence type="ECO:0000313" key="8">
    <source>
        <dbReference type="Proteomes" id="UP000818029"/>
    </source>
</evidence>
<dbReference type="PANTHER" id="PTHR46148:SF44">
    <property type="entry name" value="GAG-POL POLYPROTEIN"/>
    <property type="match status" value="1"/>
</dbReference>
<dbReference type="GO" id="GO:0016787">
    <property type="term" value="F:hydrolase activity"/>
    <property type="evidence" value="ECO:0007669"/>
    <property type="project" value="UniProtKB-KW"/>
</dbReference>
<reference evidence="9" key="2">
    <citation type="submission" date="2025-08" db="UniProtKB">
        <authorList>
            <consortium name="RefSeq"/>
        </authorList>
    </citation>
    <scope>IDENTIFICATION</scope>
</reference>
<protein>
    <recommendedName>
        <fullName evidence="7">Reverse transcriptase RNase H-like domain-containing protein</fullName>
    </recommendedName>
</protein>
<dbReference type="PANTHER" id="PTHR46148">
    <property type="entry name" value="CHROMO DOMAIN-CONTAINING PROTEIN"/>
    <property type="match status" value="1"/>
</dbReference>